<comment type="similarity">
    <text evidence="1">Belongs to the N(4)/N(6)-methyltransferase family.</text>
</comment>
<evidence type="ECO:0000313" key="8">
    <source>
        <dbReference type="EMBL" id="OOY33825.1"/>
    </source>
</evidence>
<keyword evidence="3 8" id="KW-0489">Methyltransferase</keyword>
<gene>
    <name evidence="8" type="ORF">BOV88_13230</name>
</gene>
<dbReference type="EMBL" id="MPNX01000037">
    <property type="protein sequence ID" value="OOY33825.1"/>
    <property type="molecule type" value="Genomic_DNA"/>
</dbReference>
<evidence type="ECO:0000256" key="6">
    <source>
        <dbReference type="ARBA" id="ARBA00047942"/>
    </source>
</evidence>
<dbReference type="GO" id="GO:0003677">
    <property type="term" value="F:DNA binding"/>
    <property type="evidence" value="ECO:0007669"/>
    <property type="project" value="InterPro"/>
</dbReference>
<dbReference type="PRINTS" id="PR00506">
    <property type="entry name" value="D21N6MTFRASE"/>
</dbReference>
<keyword evidence="4 8" id="KW-0808">Transferase</keyword>
<reference evidence="8 9" key="1">
    <citation type="submission" date="2016-11" db="EMBL/GenBank/DDBJ databases">
        <title>Mixed transmission modes and dynamic genome evolution in an obligate animal-bacterial symbiosis.</title>
        <authorList>
            <person name="Russell S.L."/>
            <person name="Corbett-Detig R.B."/>
            <person name="Cavanaugh C.M."/>
        </authorList>
    </citation>
    <scope>NUCLEOTIDE SEQUENCE [LARGE SCALE GENOMIC DNA]</scope>
    <source>
        <strain evidence="8">MA-KB16</strain>
    </source>
</reference>
<evidence type="ECO:0000256" key="5">
    <source>
        <dbReference type="ARBA" id="ARBA00022691"/>
    </source>
</evidence>
<sequence length="666" mass="75814">MDKLKMHSPDITQQNIDKLLDLFPNCKTEKQGDNGELEVGIDFDLLKQELSKIIIESPRERYQLNWPGKKEALLNANAPIFKTLRPCREGSLEFEATKNLFIEGDNLEALKLLQESYLGKVKLVYLDPPYNNGGDFIYEDKFEAEKNAHEESEGIIDEAGNRLESWAQNVDTGGRFHSKWLSMIFQRLSVTRNLMADDGIIVMSIDENEHVNLRKLLDMVFGSHNFAGEIVWKNSSKNDQKYISVQHEYLVIYVKNKAFEPGNWTEKKGGLEEIYKAFSSFQKEFGSNWEKIHEKALEWYKQFPESNPISASKHYSWMDDRGVYFPDNISGPNAGQYVYDVLHPVTGQVCKMPSSGWRYPKEKIIERIADNRVHFGKDHTTVPNNKTYLHETENQSLTSIRFVDGRAASKRLEGLFGTKVFTNPKDEVLLKELFKSLGVRGEDVVLDLFAGSGTTAHALGLLNEQEGTSCRYILAQWPEDLSVMLPKAKGGAKKVTKNAIDYLTRKSLPLHISEITKERLRLVSNNIGRQVDGGFRVLKIDSSNMNEVHYTPDSVSKGDLFNQVEHIKTDRSGEDLLFQVMLDWGVDLSLPIRSESIESKTVYFVNDDDLIACFDKDIDEPLIKALAAFEPLRVVFRDDGFVSDSVKINAEQIFKQLSPTTDIKAI</sequence>
<dbReference type="GO" id="GO:0009007">
    <property type="term" value="F:site-specific DNA-methyltransferase (adenine-specific) activity"/>
    <property type="evidence" value="ECO:0007669"/>
    <property type="project" value="UniProtKB-EC"/>
</dbReference>
<evidence type="ECO:0000256" key="1">
    <source>
        <dbReference type="ARBA" id="ARBA00006594"/>
    </source>
</evidence>
<evidence type="ECO:0000259" key="7">
    <source>
        <dbReference type="Pfam" id="PF01555"/>
    </source>
</evidence>
<evidence type="ECO:0000256" key="2">
    <source>
        <dbReference type="ARBA" id="ARBA00011900"/>
    </source>
</evidence>
<comment type="caution">
    <text evidence="8">The sequence shown here is derived from an EMBL/GenBank/DDBJ whole genome shotgun (WGS) entry which is preliminary data.</text>
</comment>
<evidence type="ECO:0000256" key="3">
    <source>
        <dbReference type="ARBA" id="ARBA00022603"/>
    </source>
</evidence>
<protein>
    <recommendedName>
        <fullName evidence="2">site-specific DNA-methyltransferase (adenine-specific)</fullName>
        <ecNumber evidence="2">2.1.1.72</ecNumber>
    </recommendedName>
</protein>
<dbReference type="InterPro" id="IPR002295">
    <property type="entry name" value="N4/N6-MTase_EcoPI_Mod-like"/>
</dbReference>
<dbReference type="Pfam" id="PF01555">
    <property type="entry name" value="N6_N4_Mtase"/>
    <property type="match status" value="1"/>
</dbReference>
<dbReference type="SUPFAM" id="SSF53335">
    <property type="entry name" value="S-adenosyl-L-methionine-dependent methyltransferases"/>
    <property type="match status" value="1"/>
</dbReference>
<comment type="catalytic activity">
    <reaction evidence="6">
        <text>a 2'-deoxyadenosine in DNA + S-adenosyl-L-methionine = an N(6)-methyl-2'-deoxyadenosine in DNA + S-adenosyl-L-homocysteine + H(+)</text>
        <dbReference type="Rhea" id="RHEA:15197"/>
        <dbReference type="Rhea" id="RHEA-COMP:12418"/>
        <dbReference type="Rhea" id="RHEA-COMP:12419"/>
        <dbReference type="ChEBI" id="CHEBI:15378"/>
        <dbReference type="ChEBI" id="CHEBI:57856"/>
        <dbReference type="ChEBI" id="CHEBI:59789"/>
        <dbReference type="ChEBI" id="CHEBI:90615"/>
        <dbReference type="ChEBI" id="CHEBI:90616"/>
        <dbReference type="EC" id="2.1.1.72"/>
    </reaction>
</comment>
<dbReference type="RefSeq" id="WP_078459147.1">
    <property type="nucleotide sequence ID" value="NZ_MPNX01000037.1"/>
</dbReference>
<dbReference type="Gene3D" id="3.40.50.150">
    <property type="entry name" value="Vaccinia Virus protein VP39"/>
    <property type="match status" value="1"/>
</dbReference>
<proteinExistence type="inferred from homology"/>
<evidence type="ECO:0000256" key="4">
    <source>
        <dbReference type="ARBA" id="ARBA00022679"/>
    </source>
</evidence>
<dbReference type="AlphaFoldDB" id="A0A1T2CG67"/>
<feature type="domain" description="DNA methylase N-4/N-6" evidence="7">
    <location>
        <begin position="121"/>
        <end position="465"/>
    </location>
</feature>
<keyword evidence="5" id="KW-0949">S-adenosyl-L-methionine</keyword>
<dbReference type="InterPro" id="IPR002941">
    <property type="entry name" value="DNA_methylase_N4/N6"/>
</dbReference>
<dbReference type="PIRSF" id="PIRSF015855">
    <property type="entry name" value="TypeIII_Mtase_mKpnI"/>
    <property type="match status" value="1"/>
</dbReference>
<organism evidence="8 9">
    <name type="scientific">Solemya velum gill symbiont</name>
    <dbReference type="NCBI Taxonomy" id="2340"/>
    <lineage>
        <taxon>Bacteria</taxon>
        <taxon>Pseudomonadati</taxon>
        <taxon>Pseudomonadota</taxon>
        <taxon>Gammaproteobacteria</taxon>
        <taxon>sulfur-oxidizing symbionts</taxon>
    </lineage>
</organism>
<dbReference type="Proteomes" id="UP000190962">
    <property type="component" value="Unassembled WGS sequence"/>
</dbReference>
<dbReference type="GO" id="GO:0008170">
    <property type="term" value="F:N-methyltransferase activity"/>
    <property type="evidence" value="ECO:0007669"/>
    <property type="project" value="InterPro"/>
</dbReference>
<dbReference type="InterPro" id="IPR029063">
    <property type="entry name" value="SAM-dependent_MTases_sf"/>
</dbReference>
<dbReference type="PROSITE" id="PS00092">
    <property type="entry name" value="N6_MTASE"/>
    <property type="match status" value="1"/>
</dbReference>
<dbReference type="GO" id="GO:0032259">
    <property type="term" value="P:methylation"/>
    <property type="evidence" value="ECO:0007669"/>
    <property type="project" value="UniProtKB-KW"/>
</dbReference>
<dbReference type="InterPro" id="IPR002052">
    <property type="entry name" value="DNA_methylase_N6_adenine_CS"/>
</dbReference>
<name>A0A1T2CG67_SOVGS</name>
<accession>A0A1T2CG67</accession>
<evidence type="ECO:0000313" key="9">
    <source>
        <dbReference type="Proteomes" id="UP000190962"/>
    </source>
</evidence>
<dbReference type="EC" id="2.1.1.72" evidence="2"/>